<accession>A0A1W1BLM8</accession>
<protein>
    <submittedName>
        <fullName evidence="7">Carboxynorspermidine decarboxylase, putative</fullName>
        <ecNumber evidence="7">4.1.1.-</ecNumber>
    </submittedName>
</protein>
<keyword evidence="4" id="KW-0745">Spermidine biosynthesis</keyword>
<evidence type="ECO:0000259" key="6">
    <source>
        <dbReference type="Pfam" id="PF00278"/>
    </source>
</evidence>
<sequence length="383" mass="43435">MKNKSEIENIENIPSPAWILEEKLLQDNLDIFQYIQNRSDAKILLALKGYSLWASFPQISKTLIGCCASGLWEAKLAYDEFKKEVHTYSPAFKDKEIEEIAKISNHIVFNSPNQFNKFSNKALKINPNISLGIRINPEYSSSPVEMYNPCGLFSRLGTTINNFNKNILDNCDGFHFHALCEESADSLEIVLNIFEEKFGKYLYNLKWINFGGGHHITKDGYDIEKLISLIIKFKEKYSVDIYLELGEAVGWNSGSLVATVLDIINNGMDIAILDISAEAHLPDTIIMPYRAEVRGASEANKKSYTYRLAGNSCLAGDIMGDYSFDTPLEIGDRVIFEDQIHYTMVKATTFNGISLPSICILDKNGELKTMREFKYEDFKDRLS</sequence>
<dbReference type="Pfam" id="PF00278">
    <property type="entry name" value="Orn_DAP_Arg_deC"/>
    <property type="match status" value="1"/>
</dbReference>
<dbReference type="PANTHER" id="PTHR43727">
    <property type="entry name" value="DIAMINOPIMELATE DECARBOXYLASE"/>
    <property type="match status" value="1"/>
</dbReference>
<dbReference type="GO" id="GO:0008295">
    <property type="term" value="P:spermidine biosynthetic process"/>
    <property type="evidence" value="ECO:0007669"/>
    <property type="project" value="UniProtKB-KW"/>
</dbReference>
<dbReference type="EMBL" id="FPHG01000023">
    <property type="protein sequence ID" value="SFV54371.1"/>
    <property type="molecule type" value="Genomic_DNA"/>
</dbReference>
<dbReference type="EC" id="4.1.1.-" evidence="7"/>
<evidence type="ECO:0000256" key="1">
    <source>
        <dbReference type="ARBA" id="ARBA00001933"/>
    </source>
</evidence>
<evidence type="ECO:0000313" key="7">
    <source>
        <dbReference type="EMBL" id="SFV54371.1"/>
    </source>
</evidence>
<keyword evidence="2" id="KW-0210">Decarboxylase</keyword>
<dbReference type="SUPFAM" id="SSF51419">
    <property type="entry name" value="PLP-binding barrel"/>
    <property type="match status" value="1"/>
</dbReference>
<comment type="cofactor">
    <cofactor evidence="1">
        <name>pyridoxal 5'-phosphate</name>
        <dbReference type="ChEBI" id="CHEBI:597326"/>
    </cofactor>
</comment>
<evidence type="ECO:0000256" key="5">
    <source>
        <dbReference type="ARBA" id="ARBA00023239"/>
    </source>
</evidence>
<evidence type="ECO:0000256" key="4">
    <source>
        <dbReference type="ARBA" id="ARBA00023066"/>
    </source>
</evidence>
<proteinExistence type="predicted"/>
<feature type="domain" description="Orn/DAP/Arg decarboxylase 2 C-terminal" evidence="6">
    <location>
        <begin position="201"/>
        <end position="338"/>
    </location>
</feature>
<evidence type="ECO:0000256" key="3">
    <source>
        <dbReference type="ARBA" id="ARBA00022898"/>
    </source>
</evidence>
<evidence type="ECO:0000256" key="2">
    <source>
        <dbReference type="ARBA" id="ARBA00022793"/>
    </source>
</evidence>
<dbReference type="NCBIfam" id="TIGR01047">
    <property type="entry name" value="nspC"/>
    <property type="match status" value="1"/>
</dbReference>
<dbReference type="Gene3D" id="3.20.20.10">
    <property type="entry name" value="Alanine racemase"/>
    <property type="match status" value="1"/>
</dbReference>
<dbReference type="InterPro" id="IPR022643">
    <property type="entry name" value="De-COase2_C"/>
</dbReference>
<dbReference type="GO" id="GO:0045312">
    <property type="term" value="P:nor-spermidine biosynthetic process"/>
    <property type="evidence" value="ECO:0007669"/>
    <property type="project" value="InterPro"/>
</dbReference>
<dbReference type="InterPro" id="IPR005730">
    <property type="entry name" value="Nsp_de-COase"/>
</dbReference>
<dbReference type="PANTHER" id="PTHR43727:SF1">
    <property type="entry name" value="CARBOXYNORSPERMIDINE_CARBOXYSPERMIDINE DECARBOXYLASE"/>
    <property type="match status" value="1"/>
</dbReference>
<gene>
    <name evidence="7" type="ORF">MNB_SV-9-1188</name>
</gene>
<dbReference type="Gene3D" id="2.40.37.10">
    <property type="entry name" value="Lyase, Ornithine Decarboxylase, Chain A, domain 1"/>
    <property type="match status" value="1"/>
</dbReference>
<dbReference type="SUPFAM" id="SSF50621">
    <property type="entry name" value="Alanine racemase C-terminal domain-like"/>
    <property type="match status" value="1"/>
</dbReference>
<name>A0A1W1BLM8_9ZZZZ</name>
<dbReference type="InterPro" id="IPR009006">
    <property type="entry name" value="Ala_racemase/Decarboxylase_C"/>
</dbReference>
<dbReference type="AlphaFoldDB" id="A0A1W1BLM8"/>
<reference evidence="7" key="1">
    <citation type="submission" date="2016-10" db="EMBL/GenBank/DDBJ databases">
        <authorList>
            <person name="de Groot N.N."/>
        </authorList>
    </citation>
    <scope>NUCLEOTIDE SEQUENCE</scope>
</reference>
<dbReference type="CDD" id="cd06829">
    <property type="entry name" value="PLPDE_III_CANSDC"/>
    <property type="match status" value="1"/>
</dbReference>
<dbReference type="GO" id="GO:0008836">
    <property type="term" value="F:diaminopimelate decarboxylase activity"/>
    <property type="evidence" value="ECO:0007669"/>
    <property type="project" value="TreeGrafter"/>
</dbReference>
<keyword evidence="3" id="KW-0663">Pyridoxal phosphate</keyword>
<keyword evidence="5 7" id="KW-0456">Lyase</keyword>
<dbReference type="PIRSF" id="PIRSF038941">
    <property type="entry name" value="NspC"/>
    <property type="match status" value="1"/>
</dbReference>
<dbReference type="InterPro" id="IPR029066">
    <property type="entry name" value="PLP-binding_barrel"/>
</dbReference>
<dbReference type="GO" id="GO:0009089">
    <property type="term" value="P:lysine biosynthetic process via diaminopimelate"/>
    <property type="evidence" value="ECO:0007669"/>
    <property type="project" value="TreeGrafter"/>
</dbReference>
<organism evidence="7">
    <name type="scientific">hydrothermal vent metagenome</name>
    <dbReference type="NCBI Taxonomy" id="652676"/>
    <lineage>
        <taxon>unclassified sequences</taxon>
        <taxon>metagenomes</taxon>
        <taxon>ecological metagenomes</taxon>
    </lineage>
</organism>
<dbReference type="FunFam" id="3.20.20.10:FF:000012">
    <property type="entry name" value="Carboxynorspermidine/carboxyspermidine decarboxylase"/>
    <property type="match status" value="1"/>
</dbReference>